<dbReference type="Proteomes" id="UP001374579">
    <property type="component" value="Unassembled WGS sequence"/>
</dbReference>
<sequence length="238" mass="26914">MTEPAQNSIKISNTLEQNVFRKHIHEKETASAEHIHFFCWQTAPVVSSHHPQWFHRSRNSYHKQDLGPGTNSFNQTFSTKMTRPSLVGRFESTAILGESCKTVDSNYEQTCPSALITTKCQADNAAPTQLYQCMGIRMQYELAEVGGQWAGWLAGESGARCRREASSQRSSRRLGFIVNQIRTTKSLVFQTTLARLVLMAVHRTPSPQALIQTHHQLVKQSPQTIKPFQATRQLARFS</sequence>
<gene>
    <name evidence="1" type="ORF">V1264_001233</name>
</gene>
<dbReference type="EMBL" id="JBAMIC010000001">
    <property type="protein sequence ID" value="KAK7115348.1"/>
    <property type="molecule type" value="Genomic_DNA"/>
</dbReference>
<keyword evidence="2" id="KW-1185">Reference proteome</keyword>
<organism evidence="1 2">
    <name type="scientific">Littorina saxatilis</name>
    <dbReference type="NCBI Taxonomy" id="31220"/>
    <lineage>
        <taxon>Eukaryota</taxon>
        <taxon>Metazoa</taxon>
        <taxon>Spiralia</taxon>
        <taxon>Lophotrochozoa</taxon>
        <taxon>Mollusca</taxon>
        <taxon>Gastropoda</taxon>
        <taxon>Caenogastropoda</taxon>
        <taxon>Littorinimorpha</taxon>
        <taxon>Littorinoidea</taxon>
        <taxon>Littorinidae</taxon>
        <taxon>Littorina</taxon>
    </lineage>
</organism>
<evidence type="ECO:0000313" key="2">
    <source>
        <dbReference type="Proteomes" id="UP001374579"/>
    </source>
</evidence>
<comment type="caution">
    <text evidence="1">The sequence shown here is derived from an EMBL/GenBank/DDBJ whole genome shotgun (WGS) entry which is preliminary data.</text>
</comment>
<evidence type="ECO:0000313" key="1">
    <source>
        <dbReference type="EMBL" id="KAK7115348.1"/>
    </source>
</evidence>
<accession>A0AAN9C1W1</accession>
<dbReference type="AlphaFoldDB" id="A0AAN9C1W1"/>
<proteinExistence type="predicted"/>
<name>A0AAN9C1W1_9CAEN</name>
<protein>
    <submittedName>
        <fullName evidence="1">Uncharacterized protein</fullName>
    </submittedName>
</protein>
<reference evidence="1 2" key="1">
    <citation type="submission" date="2024-02" db="EMBL/GenBank/DDBJ databases">
        <title>Chromosome-scale genome assembly of the rough periwinkle Littorina saxatilis.</title>
        <authorList>
            <person name="De Jode A."/>
            <person name="Faria R."/>
            <person name="Formenti G."/>
            <person name="Sims Y."/>
            <person name="Smith T.P."/>
            <person name="Tracey A."/>
            <person name="Wood J.M.D."/>
            <person name="Zagrodzka Z.B."/>
            <person name="Johannesson K."/>
            <person name="Butlin R.K."/>
            <person name="Leder E.H."/>
        </authorList>
    </citation>
    <scope>NUCLEOTIDE SEQUENCE [LARGE SCALE GENOMIC DNA]</scope>
    <source>
        <strain evidence="1">Snail1</strain>
        <tissue evidence="1">Muscle</tissue>
    </source>
</reference>